<name>A0AA88KRU7_ARTSF</name>
<evidence type="ECO:0000313" key="2">
    <source>
        <dbReference type="Proteomes" id="UP001187531"/>
    </source>
</evidence>
<dbReference type="EMBL" id="JAVRJZ010000081">
    <property type="protein sequence ID" value="KAK2703618.1"/>
    <property type="molecule type" value="Genomic_DNA"/>
</dbReference>
<protein>
    <submittedName>
        <fullName evidence="1">Uncharacterized protein</fullName>
    </submittedName>
</protein>
<evidence type="ECO:0000313" key="1">
    <source>
        <dbReference type="EMBL" id="KAK2703618.1"/>
    </source>
</evidence>
<dbReference type="AlphaFoldDB" id="A0AA88KRU7"/>
<accession>A0AA88KRU7</accession>
<keyword evidence="2" id="KW-1185">Reference proteome</keyword>
<comment type="caution">
    <text evidence="1">The sequence shown here is derived from an EMBL/GenBank/DDBJ whole genome shotgun (WGS) entry which is preliminary data.</text>
</comment>
<sequence>MNNLPDPQESYYNLTIANEPNGEGYYDGNPRMLNWAQPYQLSPRHHGYATPPSNCVNAQPNSVIQQELVHNTPCYYVPISNRFTPLSRERFPALTCESDDEIRVVGNPYDEEGVKRQTELPRLGQIQNFGRERRDISRDSNKSYILETKRQKIGKPSKQELLDVNIPTAEKFATKVEIEVINKGKVLPPDFDLVKSFKVLLTSRKFEFDVMRGRSVRTVCIQNEDATDIILNIKKLVT</sequence>
<dbReference type="Proteomes" id="UP001187531">
    <property type="component" value="Unassembled WGS sequence"/>
</dbReference>
<gene>
    <name evidence="1" type="ORF">QYM36_017920</name>
</gene>
<proteinExistence type="predicted"/>
<reference evidence="1" key="1">
    <citation type="submission" date="2023-07" db="EMBL/GenBank/DDBJ databases">
        <title>Chromosome-level genome assembly of Artemia franciscana.</title>
        <authorList>
            <person name="Jo E."/>
        </authorList>
    </citation>
    <scope>NUCLEOTIDE SEQUENCE</scope>
    <source>
        <tissue evidence="1">Whole body</tissue>
    </source>
</reference>
<organism evidence="1 2">
    <name type="scientific">Artemia franciscana</name>
    <name type="common">Brine shrimp</name>
    <name type="synonym">Artemia sanfranciscana</name>
    <dbReference type="NCBI Taxonomy" id="6661"/>
    <lineage>
        <taxon>Eukaryota</taxon>
        <taxon>Metazoa</taxon>
        <taxon>Ecdysozoa</taxon>
        <taxon>Arthropoda</taxon>
        <taxon>Crustacea</taxon>
        <taxon>Branchiopoda</taxon>
        <taxon>Anostraca</taxon>
        <taxon>Artemiidae</taxon>
        <taxon>Artemia</taxon>
    </lineage>
</organism>